<organism evidence="2 3">
    <name type="scientific">Phanerochaete sordida</name>
    <dbReference type="NCBI Taxonomy" id="48140"/>
    <lineage>
        <taxon>Eukaryota</taxon>
        <taxon>Fungi</taxon>
        <taxon>Dikarya</taxon>
        <taxon>Basidiomycota</taxon>
        <taxon>Agaricomycotina</taxon>
        <taxon>Agaricomycetes</taxon>
        <taxon>Polyporales</taxon>
        <taxon>Phanerochaetaceae</taxon>
        <taxon>Phanerochaete</taxon>
    </lineage>
</organism>
<dbReference type="AlphaFoldDB" id="A0A9P3GFS5"/>
<evidence type="ECO:0000313" key="3">
    <source>
        <dbReference type="Proteomes" id="UP000703269"/>
    </source>
</evidence>
<dbReference type="Proteomes" id="UP000703269">
    <property type="component" value="Unassembled WGS sequence"/>
</dbReference>
<evidence type="ECO:0000256" key="1">
    <source>
        <dbReference type="SAM" id="MobiDB-lite"/>
    </source>
</evidence>
<proteinExistence type="predicted"/>
<reference evidence="2 3" key="1">
    <citation type="submission" date="2021-08" db="EMBL/GenBank/DDBJ databases">
        <title>Draft Genome Sequence of Phanerochaete sordida strain YK-624.</title>
        <authorList>
            <person name="Mori T."/>
            <person name="Dohra H."/>
            <person name="Suzuki T."/>
            <person name="Kawagishi H."/>
            <person name="Hirai H."/>
        </authorList>
    </citation>
    <scope>NUCLEOTIDE SEQUENCE [LARGE SCALE GENOMIC DNA]</scope>
    <source>
        <strain evidence="2 3">YK-624</strain>
    </source>
</reference>
<keyword evidence="3" id="KW-1185">Reference proteome</keyword>
<accession>A0A9P3GFS5</accession>
<name>A0A9P3GFS5_9APHY</name>
<sequence>MSCLVAGTEPSRGRRLCAGLRDSVPTASACVRPTTPLCGGCATLRAVSNGPSASLRGPLAPRTRETLHRTRSCGRRRSAAQVTLLE</sequence>
<feature type="compositionally biased region" description="Basic residues" evidence="1">
    <location>
        <begin position="69"/>
        <end position="78"/>
    </location>
</feature>
<feature type="region of interest" description="Disordered" evidence="1">
    <location>
        <begin position="52"/>
        <end position="86"/>
    </location>
</feature>
<gene>
    <name evidence="2" type="ORF">PsYK624_101430</name>
</gene>
<comment type="caution">
    <text evidence="2">The sequence shown here is derived from an EMBL/GenBank/DDBJ whole genome shotgun (WGS) entry which is preliminary data.</text>
</comment>
<evidence type="ECO:0000313" key="2">
    <source>
        <dbReference type="EMBL" id="GJE93976.1"/>
    </source>
</evidence>
<dbReference type="EMBL" id="BPQB01000036">
    <property type="protein sequence ID" value="GJE93976.1"/>
    <property type="molecule type" value="Genomic_DNA"/>
</dbReference>
<protein>
    <submittedName>
        <fullName evidence="2">Uncharacterized protein</fullName>
    </submittedName>
</protein>